<evidence type="ECO:0000313" key="16">
    <source>
        <dbReference type="Proteomes" id="UP000264883"/>
    </source>
</evidence>
<dbReference type="Gene3D" id="2.20.28.100">
    <property type="entry name" value="Desulphoferrodoxin, N-terminal domain"/>
    <property type="match status" value="1"/>
</dbReference>
<evidence type="ECO:0000256" key="9">
    <source>
        <dbReference type="ARBA" id="ARBA00024690"/>
    </source>
</evidence>
<dbReference type="InterPro" id="IPR004793">
    <property type="entry name" value="Desulfoferrodoxin_rbo"/>
</dbReference>
<comment type="cofactor">
    <cofactor evidence="1">
        <name>Cu(2+)</name>
        <dbReference type="ChEBI" id="CHEBI:29036"/>
    </cofactor>
</comment>
<dbReference type="GO" id="GO:0050605">
    <property type="term" value="F:superoxide reductase activity"/>
    <property type="evidence" value="ECO:0007669"/>
    <property type="project" value="UniProtKB-EC"/>
</dbReference>
<keyword evidence="7" id="KW-0249">Electron transport</keyword>
<evidence type="ECO:0000313" key="15">
    <source>
        <dbReference type="EMBL" id="ASW42744.1"/>
    </source>
</evidence>
<feature type="binding site" evidence="12">
    <location>
        <position position="13"/>
    </location>
    <ligand>
        <name>Fe cation</name>
        <dbReference type="ChEBI" id="CHEBI:24875"/>
        <label>1</label>
    </ligand>
</feature>
<dbReference type="InterPro" id="IPR036073">
    <property type="entry name" value="Desulfoferrodoxin_Fe-bd_dom_sf"/>
</dbReference>
<protein>
    <recommendedName>
        <fullName evidence="4">Desulfoferrodoxin</fullName>
        <ecNumber evidence="3">1.15.1.2</ecNumber>
    </recommendedName>
    <alternativeName>
        <fullName evidence="10">Superoxide reductase</fullName>
    </alternativeName>
</protein>
<keyword evidence="6 12" id="KW-0479">Metal-binding</keyword>
<evidence type="ECO:0000256" key="8">
    <source>
        <dbReference type="ARBA" id="ARBA00023004"/>
    </source>
</evidence>
<evidence type="ECO:0000256" key="10">
    <source>
        <dbReference type="ARBA" id="ARBA00031398"/>
    </source>
</evidence>
<reference evidence="15 16" key="1">
    <citation type="submission" date="2016-08" db="EMBL/GenBank/DDBJ databases">
        <title>Complete Genome Sequence Of The Indigo Reducing Clostridium isatidis DSM15098.</title>
        <authorList>
            <person name="Little G.T."/>
            <person name="Minton N.P."/>
        </authorList>
    </citation>
    <scope>NUCLEOTIDE SEQUENCE [LARGE SCALE GENOMIC DNA]</scope>
    <source>
        <strain evidence="15 16">DSM 15098</strain>
    </source>
</reference>
<dbReference type="Gene3D" id="2.60.40.730">
    <property type="entry name" value="SOR catalytic domain"/>
    <property type="match status" value="1"/>
</dbReference>
<feature type="binding site" evidence="12">
    <location>
        <position position="120"/>
    </location>
    <ligand>
        <name>Fe cation</name>
        <dbReference type="ChEBI" id="CHEBI:24875"/>
        <label>1</label>
    </ligand>
</feature>
<evidence type="ECO:0000256" key="6">
    <source>
        <dbReference type="ARBA" id="ARBA00022723"/>
    </source>
</evidence>
<dbReference type="RefSeq" id="WP_119864878.1">
    <property type="nucleotide sequence ID" value="NZ_CP016786.1"/>
</dbReference>
<comment type="catalytic activity">
    <reaction evidence="11">
        <text>reduced [rubredoxin] + superoxide + 2 H(+) = oxidized [rubredoxin] + H2O2</text>
        <dbReference type="Rhea" id="RHEA:21324"/>
        <dbReference type="Rhea" id="RHEA-COMP:10302"/>
        <dbReference type="Rhea" id="RHEA-COMP:10303"/>
        <dbReference type="ChEBI" id="CHEBI:15378"/>
        <dbReference type="ChEBI" id="CHEBI:16240"/>
        <dbReference type="ChEBI" id="CHEBI:18421"/>
        <dbReference type="ChEBI" id="CHEBI:29033"/>
        <dbReference type="ChEBI" id="CHEBI:29034"/>
        <dbReference type="EC" id="1.15.1.2"/>
    </reaction>
</comment>
<dbReference type="CDD" id="cd00974">
    <property type="entry name" value="DSRD"/>
    <property type="match status" value="1"/>
</dbReference>
<comment type="function">
    <text evidence="9">Catalyzes the one-electron reduction of superoxide anion radical to hydrogen peroxide at a nonheme ferrous iron center. Plays a fundamental role in case of oxidative stress via its superoxide detoxification activity.</text>
</comment>
<evidence type="ECO:0000256" key="12">
    <source>
        <dbReference type="PIRSR" id="PIRSR604793-1"/>
    </source>
</evidence>
<comment type="similarity">
    <text evidence="2">Belongs to the desulfoferrodoxin family.</text>
</comment>
<feature type="binding site" evidence="12">
    <location>
        <position position="117"/>
    </location>
    <ligand>
        <name>Fe cation</name>
        <dbReference type="ChEBI" id="CHEBI:24875"/>
        <label>1</label>
    </ligand>
</feature>
<evidence type="ECO:0000256" key="11">
    <source>
        <dbReference type="ARBA" id="ARBA00047448"/>
    </source>
</evidence>
<dbReference type="KEGG" id="cia:BEN51_04400"/>
<dbReference type="Proteomes" id="UP000264883">
    <property type="component" value="Chromosome"/>
</dbReference>
<evidence type="ECO:0000256" key="3">
    <source>
        <dbReference type="ARBA" id="ARBA00012679"/>
    </source>
</evidence>
<evidence type="ECO:0000256" key="5">
    <source>
        <dbReference type="ARBA" id="ARBA00022448"/>
    </source>
</evidence>
<accession>A0A343JB36</accession>
<keyword evidence="5" id="KW-0813">Transport</keyword>
<feature type="domain" description="Desulfoferrodoxin ferrous iron-binding" evidence="13">
    <location>
        <begin position="42"/>
        <end position="125"/>
    </location>
</feature>
<dbReference type="PANTHER" id="PTHR36541:SF1">
    <property type="entry name" value="SUPEROXIDE REDUCTASE-RELATED"/>
    <property type="match status" value="1"/>
</dbReference>
<dbReference type="NCBIfam" id="TIGR00332">
    <property type="entry name" value="neela_ferrous"/>
    <property type="match status" value="1"/>
</dbReference>
<dbReference type="InterPro" id="IPR004462">
    <property type="entry name" value="Desulfoferrodoxin_N"/>
</dbReference>
<evidence type="ECO:0000256" key="2">
    <source>
        <dbReference type="ARBA" id="ARBA00005941"/>
    </source>
</evidence>
<dbReference type="EMBL" id="CP016786">
    <property type="protein sequence ID" value="ASW42744.1"/>
    <property type="molecule type" value="Genomic_DNA"/>
</dbReference>
<evidence type="ECO:0000256" key="4">
    <source>
        <dbReference type="ARBA" id="ARBA00014839"/>
    </source>
</evidence>
<proteinExistence type="inferred from homology"/>
<dbReference type="OrthoDB" id="9814936at2"/>
<keyword evidence="16" id="KW-1185">Reference proteome</keyword>
<feature type="binding site" evidence="12">
    <location>
        <position position="69"/>
    </location>
    <ligand>
        <name>Fe cation</name>
        <dbReference type="ChEBI" id="CHEBI:24875"/>
        <label>2</label>
        <note>catalytic</note>
    </ligand>
</feature>
<organism evidence="15 16">
    <name type="scientific">Clostridium isatidis</name>
    <dbReference type="NCBI Taxonomy" id="182773"/>
    <lineage>
        <taxon>Bacteria</taxon>
        <taxon>Bacillati</taxon>
        <taxon>Bacillota</taxon>
        <taxon>Clostridia</taxon>
        <taxon>Eubacteriales</taxon>
        <taxon>Clostridiaceae</taxon>
        <taxon>Clostridium</taxon>
    </lineage>
</organism>
<sequence length="126" mass="14415">MIKKLGIYKCEVCGSVVEALRETGGKLVCCGKEMKLYQENTVDAAVEKHVPVYEEKDGVTYIKVGDVEHPMIPEHYIEWIEVITKDGKVYRQELDSSKKPEAEFKINGEIEKVRELCNIHGLWTTK</sequence>
<feature type="binding site" evidence="12">
    <location>
        <position position="10"/>
    </location>
    <ligand>
        <name>Fe cation</name>
        <dbReference type="ChEBI" id="CHEBI:24875"/>
        <label>1</label>
    </ligand>
</feature>
<dbReference type="NCBIfam" id="TIGR00320">
    <property type="entry name" value="dfx_rbo"/>
    <property type="match status" value="1"/>
</dbReference>
<dbReference type="InterPro" id="IPR002742">
    <property type="entry name" value="Desulfoferrodoxin_Fe-bd_dom"/>
</dbReference>
<evidence type="ECO:0000256" key="7">
    <source>
        <dbReference type="ARBA" id="ARBA00022982"/>
    </source>
</evidence>
<dbReference type="SUPFAM" id="SSF57802">
    <property type="entry name" value="Rubredoxin-like"/>
    <property type="match status" value="1"/>
</dbReference>
<feature type="binding site" evidence="12">
    <location>
        <position position="30"/>
    </location>
    <ligand>
        <name>Fe cation</name>
        <dbReference type="ChEBI" id="CHEBI:24875"/>
        <label>1</label>
    </ligand>
</feature>
<dbReference type="InterPro" id="IPR038094">
    <property type="entry name" value="Desulfoferrodoxin_N_sf"/>
</dbReference>
<dbReference type="Pfam" id="PF06397">
    <property type="entry name" value="Desulfoferrod_N"/>
    <property type="match status" value="1"/>
</dbReference>
<feature type="binding site" evidence="12">
    <location>
        <position position="29"/>
    </location>
    <ligand>
        <name>Fe cation</name>
        <dbReference type="ChEBI" id="CHEBI:24875"/>
        <label>1</label>
    </ligand>
</feature>
<dbReference type="GO" id="GO:0005506">
    <property type="term" value="F:iron ion binding"/>
    <property type="evidence" value="ECO:0007669"/>
    <property type="project" value="InterPro"/>
</dbReference>
<feature type="domain" description="Desulfoferrodoxin N-terminal" evidence="14">
    <location>
        <begin position="4"/>
        <end position="36"/>
    </location>
</feature>
<dbReference type="PANTHER" id="PTHR36541">
    <property type="entry name" value="SUPEROXIDE REDUCTASE-RELATED"/>
    <property type="match status" value="1"/>
</dbReference>
<comment type="cofactor">
    <cofactor evidence="12">
        <name>Fe(2+)</name>
        <dbReference type="ChEBI" id="CHEBI:29033"/>
    </cofactor>
    <text evidence="12">Binds 1 Fe(2+) ion per subunit. The iron ion 2 is coordinated via four histidines and one cysteine residue.</text>
</comment>
<dbReference type="Pfam" id="PF01880">
    <property type="entry name" value="Desulfoferrodox"/>
    <property type="match status" value="1"/>
</dbReference>
<dbReference type="EC" id="1.15.1.2" evidence="3"/>
<name>A0A343JB36_9CLOT</name>
<dbReference type="GO" id="GO:0019430">
    <property type="term" value="P:removal of superoxide radicals"/>
    <property type="evidence" value="ECO:0007669"/>
    <property type="project" value="InterPro"/>
</dbReference>
<evidence type="ECO:0000256" key="1">
    <source>
        <dbReference type="ARBA" id="ARBA00001973"/>
    </source>
</evidence>
<feature type="binding site" evidence="12">
    <location>
        <position position="75"/>
    </location>
    <ligand>
        <name>Fe cation</name>
        <dbReference type="ChEBI" id="CHEBI:24875"/>
        <label>2</label>
        <note>catalytic</note>
    </ligand>
</feature>
<gene>
    <name evidence="15" type="ORF">BEN51_04400</name>
</gene>
<comment type="cofactor">
    <cofactor evidence="12">
        <name>Fe(3+)</name>
        <dbReference type="ChEBI" id="CHEBI:29034"/>
    </cofactor>
    <text evidence="12">Binds 1 Fe(3+) ion per subunit. The iron ion 1 is coordinated via 4 cysteine residues.</text>
</comment>
<dbReference type="NCBIfam" id="TIGR00319">
    <property type="entry name" value="desulf_FeS4"/>
    <property type="match status" value="1"/>
</dbReference>
<dbReference type="SUPFAM" id="SSF49367">
    <property type="entry name" value="Superoxide reductase-like"/>
    <property type="match status" value="1"/>
</dbReference>
<dbReference type="AlphaFoldDB" id="A0A343JB36"/>
<dbReference type="InterPro" id="IPR051233">
    <property type="entry name" value="Desulfoferrodoxin_SOR"/>
</dbReference>
<keyword evidence="8 12" id="KW-0408">Iron</keyword>
<feature type="binding site" evidence="12">
    <location>
        <position position="49"/>
    </location>
    <ligand>
        <name>Fe cation</name>
        <dbReference type="ChEBI" id="CHEBI:24875"/>
        <label>2</label>
        <note>catalytic</note>
    </ligand>
</feature>
<evidence type="ECO:0000259" key="14">
    <source>
        <dbReference type="Pfam" id="PF06397"/>
    </source>
</evidence>
<evidence type="ECO:0000259" key="13">
    <source>
        <dbReference type="Pfam" id="PF01880"/>
    </source>
</evidence>